<evidence type="ECO:0000313" key="3">
    <source>
        <dbReference type="Proteomes" id="UP000254101"/>
    </source>
</evidence>
<name>A0A395LHK0_9SPHN</name>
<keyword evidence="3" id="KW-1185">Reference proteome</keyword>
<sequence>MPACAALAVLAGCATTPPAGNVALIDPALGAATTQTCSRPGPEHPERFFRPSPREVTAIESAAMRVLRDHAGDYAASTDRAQPGTATPFDWPHDPSLYKRQYIGYYENGRRMIYGNYYPAANGFEGSEPFSICDGGWRFFGVEYDVEEMAVRRIAFDGSLGGPLLAPIEP</sequence>
<protein>
    <submittedName>
        <fullName evidence="2">Uncharacterized protein</fullName>
    </submittedName>
</protein>
<evidence type="ECO:0000313" key="2">
    <source>
        <dbReference type="EMBL" id="RDS76121.1"/>
    </source>
</evidence>
<dbReference type="Proteomes" id="UP000254101">
    <property type="component" value="Unassembled WGS sequence"/>
</dbReference>
<dbReference type="AlphaFoldDB" id="A0A395LHK0"/>
<proteinExistence type="predicted"/>
<keyword evidence="1" id="KW-0732">Signal</keyword>
<feature type="signal peptide" evidence="1">
    <location>
        <begin position="1"/>
        <end position="19"/>
    </location>
</feature>
<gene>
    <name evidence="2" type="ORF">DL238_14045</name>
</gene>
<feature type="chain" id="PRO_5017270560" evidence="1">
    <location>
        <begin position="20"/>
        <end position="170"/>
    </location>
</feature>
<accession>A0A395LHK0</accession>
<comment type="caution">
    <text evidence="2">The sequence shown here is derived from an EMBL/GenBank/DDBJ whole genome shotgun (WGS) entry which is preliminary data.</text>
</comment>
<evidence type="ECO:0000256" key="1">
    <source>
        <dbReference type="SAM" id="SignalP"/>
    </source>
</evidence>
<organism evidence="2 3">
    <name type="scientific">Alteriqipengyuania lutimaris</name>
    <dbReference type="NCBI Taxonomy" id="1538146"/>
    <lineage>
        <taxon>Bacteria</taxon>
        <taxon>Pseudomonadati</taxon>
        <taxon>Pseudomonadota</taxon>
        <taxon>Alphaproteobacteria</taxon>
        <taxon>Sphingomonadales</taxon>
        <taxon>Erythrobacteraceae</taxon>
        <taxon>Alteriqipengyuania</taxon>
    </lineage>
</organism>
<dbReference type="OrthoDB" id="7410729at2"/>
<dbReference type="EMBL" id="QRBB01000002">
    <property type="protein sequence ID" value="RDS76121.1"/>
    <property type="molecule type" value="Genomic_DNA"/>
</dbReference>
<reference evidence="2 3" key="1">
    <citation type="submission" date="2018-07" db="EMBL/GenBank/DDBJ databases">
        <title>Erythrobacter nanhaiensis sp. nov., a novel member of the genus Erythrobacter isolated from the South China Sea.</title>
        <authorList>
            <person name="Chen X."/>
            <person name="Liu J."/>
        </authorList>
    </citation>
    <scope>NUCLEOTIDE SEQUENCE [LARGE SCALE GENOMIC DNA]</scope>
    <source>
        <strain evidence="2 3">S-5</strain>
    </source>
</reference>